<evidence type="ECO:0000259" key="1">
    <source>
        <dbReference type="PROSITE" id="PS50181"/>
    </source>
</evidence>
<keyword evidence="4" id="KW-1185">Reference proteome</keyword>
<evidence type="ECO:0000313" key="2">
    <source>
        <dbReference type="EMBL" id="KAJ7081414.1"/>
    </source>
</evidence>
<evidence type="ECO:0000313" key="3">
    <source>
        <dbReference type="EMBL" id="KAJ7090432.1"/>
    </source>
</evidence>
<dbReference type="InterPro" id="IPR001810">
    <property type="entry name" value="F-box_dom"/>
</dbReference>
<dbReference type="PROSITE" id="PS50181">
    <property type="entry name" value="FBOX"/>
    <property type="match status" value="1"/>
</dbReference>
<feature type="domain" description="F-box" evidence="1">
    <location>
        <begin position="1"/>
        <end position="45"/>
    </location>
</feature>
<sequence>MYSSIPTEIEHAFIDQLEFGDLVSYSHVARQARTTVHDVLALRTTTLLLRYFDSSELGSLWHTLDQGTGGITGSSPVWLTQPQPTWLPSDLNIVLGADQGGAGRRLLRSLGWTQTTTPSRIPVVMPSRAPTHAIHAHRTLSVYTDSTWTFTRVGRPPITLTETADSAVFKHLAGAKHTMATLLLTPTALIALHPVHALRKECVWRYGSGKPEEERTTAASRVAAMGAQIDYHTGRREDSHGQNCLALLRRLRGGRGVGLLRWNAQATDVLTSDAYAGFMDDVYSIGWTWEKCRNPACEAFGFPRGLAATSPNTTVLSTNPKENKILQRANAIARASPPFPKLCQGLLFATSCPRAMLVPVAVDYGVREYHTMDDLRAYDWIDIRIAGATSQPIFWKPHETVGSASIFQSLASRLEVSSSLRLLVFMACIHELGPFNDALAVLQPRPVHGDVLVVLEVDGQLQNAQESDTPAVRSAFAASWATRREGDPIGIAYTSSF</sequence>
<dbReference type="EMBL" id="JARJCN010000050">
    <property type="protein sequence ID" value="KAJ7081414.1"/>
    <property type="molecule type" value="Genomic_DNA"/>
</dbReference>
<dbReference type="AlphaFoldDB" id="A0AAD6U4N1"/>
<organism evidence="3 4">
    <name type="scientific">Mycena belliarum</name>
    <dbReference type="NCBI Taxonomy" id="1033014"/>
    <lineage>
        <taxon>Eukaryota</taxon>
        <taxon>Fungi</taxon>
        <taxon>Dikarya</taxon>
        <taxon>Basidiomycota</taxon>
        <taxon>Agaricomycotina</taxon>
        <taxon>Agaricomycetes</taxon>
        <taxon>Agaricomycetidae</taxon>
        <taxon>Agaricales</taxon>
        <taxon>Marasmiineae</taxon>
        <taxon>Mycenaceae</taxon>
        <taxon>Mycena</taxon>
    </lineage>
</organism>
<evidence type="ECO:0000313" key="4">
    <source>
        <dbReference type="Proteomes" id="UP001222325"/>
    </source>
</evidence>
<name>A0AAD6U4N1_9AGAR</name>
<accession>A0AAD6U4N1</accession>
<gene>
    <name evidence="3" type="ORF">B0H15DRAFT_948923</name>
    <name evidence="2" type="ORF">B0H15DRAFT_953125</name>
</gene>
<protein>
    <recommendedName>
        <fullName evidence="1">F-box domain-containing protein</fullName>
    </recommendedName>
</protein>
<dbReference type="EMBL" id="JARJCN010000022">
    <property type="protein sequence ID" value="KAJ7090432.1"/>
    <property type="molecule type" value="Genomic_DNA"/>
</dbReference>
<reference evidence="3" key="1">
    <citation type="submission" date="2023-03" db="EMBL/GenBank/DDBJ databases">
        <title>Massive genome expansion in bonnet fungi (Mycena s.s.) driven by repeated elements and novel gene families across ecological guilds.</title>
        <authorList>
            <consortium name="Lawrence Berkeley National Laboratory"/>
            <person name="Harder C.B."/>
            <person name="Miyauchi S."/>
            <person name="Viragh M."/>
            <person name="Kuo A."/>
            <person name="Thoen E."/>
            <person name="Andreopoulos B."/>
            <person name="Lu D."/>
            <person name="Skrede I."/>
            <person name="Drula E."/>
            <person name="Henrissat B."/>
            <person name="Morin E."/>
            <person name="Kohler A."/>
            <person name="Barry K."/>
            <person name="LaButti K."/>
            <person name="Morin E."/>
            <person name="Salamov A."/>
            <person name="Lipzen A."/>
            <person name="Mereny Z."/>
            <person name="Hegedus B."/>
            <person name="Baldrian P."/>
            <person name="Stursova M."/>
            <person name="Weitz H."/>
            <person name="Taylor A."/>
            <person name="Grigoriev I.V."/>
            <person name="Nagy L.G."/>
            <person name="Martin F."/>
            <person name="Kauserud H."/>
        </authorList>
    </citation>
    <scope>NUCLEOTIDE SEQUENCE</scope>
    <source>
        <strain evidence="3">CBHHK173m</strain>
    </source>
</reference>
<dbReference type="Proteomes" id="UP001222325">
    <property type="component" value="Unassembled WGS sequence"/>
</dbReference>
<proteinExistence type="predicted"/>
<comment type="caution">
    <text evidence="3">The sequence shown here is derived from an EMBL/GenBank/DDBJ whole genome shotgun (WGS) entry which is preliminary data.</text>
</comment>